<evidence type="ECO:0000313" key="2">
    <source>
        <dbReference type="Proteomes" id="UP000442469"/>
    </source>
</evidence>
<organism evidence="1 2">
    <name type="scientific">Paenibacillus macerans</name>
    <name type="common">Bacillus macerans</name>
    <dbReference type="NCBI Taxonomy" id="44252"/>
    <lineage>
        <taxon>Bacteria</taxon>
        <taxon>Bacillati</taxon>
        <taxon>Bacillota</taxon>
        <taxon>Bacilli</taxon>
        <taxon>Bacillales</taxon>
        <taxon>Paenibacillaceae</taxon>
        <taxon>Paenibacillus</taxon>
    </lineage>
</organism>
<dbReference type="AlphaFoldDB" id="A0A6N8F1B9"/>
<dbReference type="RefSeq" id="WP_155620521.1">
    <property type="nucleotide sequence ID" value="NZ_CP086393.1"/>
</dbReference>
<comment type="caution">
    <text evidence="1">The sequence shown here is derived from an EMBL/GenBank/DDBJ whole genome shotgun (WGS) entry which is preliminary data.</text>
</comment>
<sequence length="330" mass="38273">MGQRANLIIVRNNYYELYYSHWCANTLPKDLFWGEQHAVKFIEMQKQVDESGWLDDVWAEGGAVVDLDKKKLVFYGGEDILYNVPLRNLYLRLMRNIWSGWEINWAYEGILDLANYVGYPQEKILTHGEDDLKAASLEPPEEKDWVDTIASVVFPQNELLLFPLSGGVEVYLAHGPNMIQEINKSYGYKSIALREWSKEFPVGGFHIDIDRRRLEFWHANDIPNISHELKSKWSGWEVVHHYGDYESHLKSTAGQLQFQDIDQHQLLADLKSQLLWESSNPVDALTCFAKKEAEAGRNVEINPHALRYDTYKLASKIKKEMLQRALESVL</sequence>
<name>A0A6N8F1B9_PAEMA</name>
<accession>A0A6N8F1B9</accession>
<protein>
    <submittedName>
        <fullName evidence="1">Uncharacterized protein</fullName>
    </submittedName>
</protein>
<evidence type="ECO:0000313" key="1">
    <source>
        <dbReference type="EMBL" id="MUG24332.1"/>
    </source>
</evidence>
<reference evidence="1 2" key="1">
    <citation type="submission" date="2019-11" db="EMBL/GenBank/DDBJ databases">
        <title>Draft genome sequences of five Paenibacillus species of dairy origin.</title>
        <authorList>
            <person name="Olajide A.M."/>
            <person name="Chen S."/>
            <person name="Lapointe G."/>
        </authorList>
    </citation>
    <scope>NUCLEOTIDE SEQUENCE [LARGE SCALE GENOMIC DNA]</scope>
    <source>
        <strain evidence="1 2">3CT49</strain>
    </source>
</reference>
<proteinExistence type="predicted"/>
<dbReference type="EMBL" id="WNZZ01000014">
    <property type="protein sequence ID" value="MUG24332.1"/>
    <property type="molecule type" value="Genomic_DNA"/>
</dbReference>
<dbReference type="Proteomes" id="UP000442469">
    <property type="component" value="Unassembled WGS sequence"/>
</dbReference>
<gene>
    <name evidence="1" type="ORF">GNQ08_18290</name>
</gene>